<evidence type="ECO:0000256" key="1">
    <source>
        <dbReference type="SAM" id="MobiDB-lite"/>
    </source>
</evidence>
<organism evidence="2 3">
    <name type="scientific">Alcaligenes endophyticus</name>
    <dbReference type="NCBI Taxonomy" id="1929088"/>
    <lineage>
        <taxon>Bacteria</taxon>
        <taxon>Pseudomonadati</taxon>
        <taxon>Pseudomonadota</taxon>
        <taxon>Betaproteobacteria</taxon>
        <taxon>Burkholderiales</taxon>
        <taxon>Alcaligenaceae</taxon>
        <taxon>Alcaligenes</taxon>
    </lineage>
</organism>
<keyword evidence="3" id="KW-1185">Reference proteome</keyword>
<dbReference type="EMBL" id="JAJHNU010000003">
    <property type="protein sequence ID" value="MDN4121736.1"/>
    <property type="molecule type" value="Genomic_DNA"/>
</dbReference>
<sequence>MKLSALYKTLDKSSRESLAKGSGISPAYLYQIATQWNGRRPSVDVIGRLLRADSRLHAEDLISEFSTAFSEWPELKEHQMHDPKDTDKIPVGPTDVITKGGRA</sequence>
<evidence type="ECO:0008006" key="4">
    <source>
        <dbReference type="Google" id="ProtNLM"/>
    </source>
</evidence>
<reference evidence="2" key="1">
    <citation type="submission" date="2021-11" db="EMBL/GenBank/DDBJ databases">
        <title>Draft genome sequence of Alcaligenes endophyticus type strain CCUG 75668T.</title>
        <authorList>
            <person name="Salva-Serra F."/>
            <person name="Duran R.E."/>
            <person name="Seeger M."/>
            <person name="Moore E.R.B."/>
            <person name="Jaen-Luchoro D."/>
        </authorList>
    </citation>
    <scope>NUCLEOTIDE SEQUENCE</scope>
    <source>
        <strain evidence="2">CCUG 75668</strain>
    </source>
</reference>
<accession>A0ABT8EKB1</accession>
<dbReference type="Proteomes" id="UP001168613">
    <property type="component" value="Unassembled WGS sequence"/>
</dbReference>
<dbReference type="RefSeq" id="WP_266123254.1">
    <property type="nucleotide sequence ID" value="NZ_JAJHNU010000003.1"/>
</dbReference>
<evidence type="ECO:0000313" key="2">
    <source>
        <dbReference type="EMBL" id="MDN4121736.1"/>
    </source>
</evidence>
<name>A0ABT8EKB1_9BURK</name>
<feature type="compositionally biased region" description="Basic and acidic residues" evidence="1">
    <location>
        <begin position="77"/>
        <end position="88"/>
    </location>
</feature>
<comment type="caution">
    <text evidence="2">The sequence shown here is derived from an EMBL/GenBank/DDBJ whole genome shotgun (WGS) entry which is preliminary data.</text>
</comment>
<gene>
    <name evidence="2" type="ORF">LMS43_10580</name>
</gene>
<protein>
    <recommendedName>
        <fullName evidence="4">XRE family transcriptional regulator</fullName>
    </recommendedName>
</protein>
<proteinExistence type="predicted"/>
<feature type="region of interest" description="Disordered" evidence="1">
    <location>
        <begin position="77"/>
        <end position="103"/>
    </location>
</feature>
<evidence type="ECO:0000313" key="3">
    <source>
        <dbReference type="Proteomes" id="UP001168613"/>
    </source>
</evidence>